<evidence type="ECO:0000259" key="2">
    <source>
        <dbReference type="SMART" id="SM00093"/>
    </source>
</evidence>
<dbReference type="SUPFAM" id="SSF56574">
    <property type="entry name" value="Serpins"/>
    <property type="match status" value="1"/>
</dbReference>
<dbReference type="PANTHER" id="PTHR11461">
    <property type="entry name" value="SERINE PROTEASE INHIBITOR, SERPIN"/>
    <property type="match status" value="1"/>
</dbReference>
<dbReference type="InterPro" id="IPR042185">
    <property type="entry name" value="Serpin_sf_2"/>
</dbReference>
<dbReference type="RefSeq" id="WP_082216800.1">
    <property type="nucleotide sequence ID" value="NZ_FUZA01000006.1"/>
</dbReference>
<dbReference type="Gene3D" id="3.30.497.10">
    <property type="entry name" value="Antithrombin, subunit I, domain 2"/>
    <property type="match status" value="1"/>
</dbReference>
<keyword evidence="4" id="KW-1185">Reference proteome</keyword>
<proteinExistence type="inferred from homology"/>
<dbReference type="InterPro" id="IPR023796">
    <property type="entry name" value="Serpin_dom"/>
</dbReference>
<dbReference type="GO" id="GO:0005615">
    <property type="term" value="C:extracellular space"/>
    <property type="evidence" value="ECO:0007669"/>
    <property type="project" value="InterPro"/>
</dbReference>
<comment type="similarity">
    <text evidence="1">Belongs to the serpin family.</text>
</comment>
<protein>
    <submittedName>
        <fullName evidence="3">Serpin B</fullName>
    </submittedName>
</protein>
<dbReference type="AlphaFoldDB" id="A0A1T5GRI6"/>
<accession>A0A1T5GRI6</accession>
<dbReference type="Pfam" id="PF00079">
    <property type="entry name" value="Serpin"/>
    <property type="match status" value="1"/>
</dbReference>
<dbReference type="STRING" id="651661.SAMN05660293_04328"/>
<dbReference type="PROSITE" id="PS51257">
    <property type="entry name" value="PROKAR_LIPOPROTEIN"/>
    <property type="match status" value="1"/>
</dbReference>
<name>A0A1T5GRI6_9BACT</name>
<sequence>MNKILKSLLIPGVVAGAIFGCTNDNPGPDNLPDPIYPVQIPARISEGTNEFSFNFLHTLQQTQAPGENLFVSPLSLHMALGMLLNGAEQETADEILKALEMEGVSLADLNNAYKTLINDLPVADSKVNLGLANSLWYKSGFTVKPDFQSVLKNSFNAEATGLHFDNAAKDKINQWASDKTNGKIKQVIEEIQPDHVMFLLNALYFKGDWKYQFDAKNTRDETFKLENGSGKPVKMMFAKSKYKTLSTEAYSAVQLPYANGQFNMTLLVPKGQNTVDKMLTNFNASDWENLRKGWPEANIEVGLPRFTLEYSAQLKQTLEKMGIQKAFTSAAELGKINATADLFVDFVKQDTYLGIDEKGTEAAAVTSIGVSVTSAGPNQPIVCDRPFALIISENTSNTILFMGRIKNPESK</sequence>
<dbReference type="PANTHER" id="PTHR11461:SF211">
    <property type="entry name" value="GH10112P-RELATED"/>
    <property type="match status" value="1"/>
</dbReference>
<dbReference type="GO" id="GO:0004867">
    <property type="term" value="F:serine-type endopeptidase inhibitor activity"/>
    <property type="evidence" value="ECO:0007669"/>
    <property type="project" value="InterPro"/>
</dbReference>
<dbReference type="OrthoDB" id="9764871at2"/>
<dbReference type="Gene3D" id="2.30.39.10">
    <property type="entry name" value="Alpha-1-antitrypsin, domain 1"/>
    <property type="match status" value="1"/>
</dbReference>
<dbReference type="EMBL" id="FUZA01000006">
    <property type="protein sequence ID" value="SKC10978.1"/>
    <property type="molecule type" value="Genomic_DNA"/>
</dbReference>
<dbReference type="InterPro" id="IPR000215">
    <property type="entry name" value="Serpin_fam"/>
</dbReference>
<reference evidence="4" key="1">
    <citation type="submission" date="2017-02" db="EMBL/GenBank/DDBJ databases">
        <authorList>
            <person name="Varghese N."/>
            <person name="Submissions S."/>
        </authorList>
    </citation>
    <scope>NUCLEOTIDE SEQUENCE [LARGE SCALE GENOMIC DNA]</scope>
    <source>
        <strain evidence="4">DSM 22270</strain>
    </source>
</reference>
<evidence type="ECO:0000313" key="4">
    <source>
        <dbReference type="Proteomes" id="UP000190897"/>
    </source>
</evidence>
<dbReference type="SMART" id="SM00093">
    <property type="entry name" value="SERPIN"/>
    <property type="match status" value="1"/>
</dbReference>
<evidence type="ECO:0000313" key="3">
    <source>
        <dbReference type="EMBL" id="SKC10978.1"/>
    </source>
</evidence>
<dbReference type="CDD" id="cd19588">
    <property type="entry name" value="serpin_miropin-like"/>
    <property type="match status" value="1"/>
</dbReference>
<gene>
    <name evidence="3" type="ORF">SAMN05660293_04328</name>
</gene>
<dbReference type="InterPro" id="IPR036186">
    <property type="entry name" value="Serpin_sf"/>
</dbReference>
<dbReference type="InterPro" id="IPR042178">
    <property type="entry name" value="Serpin_sf_1"/>
</dbReference>
<feature type="domain" description="Serpin" evidence="2">
    <location>
        <begin position="53"/>
        <end position="408"/>
    </location>
</feature>
<organism evidence="3 4">
    <name type="scientific">Dyadobacter psychrophilus</name>
    <dbReference type="NCBI Taxonomy" id="651661"/>
    <lineage>
        <taxon>Bacteria</taxon>
        <taxon>Pseudomonadati</taxon>
        <taxon>Bacteroidota</taxon>
        <taxon>Cytophagia</taxon>
        <taxon>Cytophagales</taxon>
        <taxon>Spirosomataceae</taxon>
        <taxon>Dyadobacter</taxon>
    </lineage>
</organism>
<evidence type="ECO:0000256" key="1">
    <source>
        <dbReference type="RuleBase" id="RU000411"/>
    </source>
</evidence>
<dbReference type="Proteomes" id="UP000190897">
    <property type="component" value="Unassembled WGS sequence"/>
</dbReference>